<dbReference type="EMBL" id="FOEF01000009">
    <property type="protein sequence ID" value="SEP44744.1"/>
    <property type="molecule type" value="Genomic_DNA"/>
</dbReference>
<name>A0A1H8XXI3_9PSEU</name>
<evidence type="ECO:0000256" key="1">
    <source>
        <dbReference type="SAM" id="Phobius"/>
    </source>
</evidence>
<reference evidence="2 3" key="1">
    <citation type="submission" date="2016-10" db="EMBL/GenBank/DDBJ databases">
        <authorList>
            <person name="de Groot N.N."/>
        </authorList>
    </citation>
    <scope>NUCLEOTIDE SEQUENCE [LARGE SCALE GENOMIC DNA]</scope>
    <source>
        <strain evidence="2 3">DSM 44993</strain>
    </source>
</reference>
<gene>
    <name evidence="2" type="ORF">SAMN04489732_109292</name>
</gene>
<accession>A0A1H8XXI3</accession>
<dbReference type="RefSeq" id="WP_091619106.1">
    <property type="nucleotide sequence ID" value="NZ_FOEF01000009.1"/>
</dbReference>
<dbReference type="AlphaFoldDB" id="A0A1H8XXI3"/>
<keyword evidence="1" id="KW-0472">Membrane</keyword>
<feature type="transmembrane region" description="Helical" evidence="1">
    <location>
        <begin position="47"/>
        <end position="70"/>
    </location>
</feature>
<evidence type="ECO:0000313" key="2">
    <source>
        <dbReference type="EMBL" id="SEP44744.1"/>
    </source>
</evidence>
<dbReference type="Proteomes" id="UP000198582">
    <property type="component" value="Unassembled WGS sequence"/>
</dbReference>
<keyword evidence="1" id="KW-0812">Transmembrane</keyword>
<evidence type="ECO:0000313" key="3">
    <source>
        <dbReference type="Proteomes" id="UP000198582"/>
    </source>
</evidence>
<dbReference type="STRING" id="394193.SAMN04489732_109292"/>
<organism evidence="2 3">
    <name type="scientific">Amycolatopsis saalfeldensis</name>
    <dbReference type="NCBI Taxonomy" id="394193"/>
    <lineage>
        <taxon>Bacteria</taxon>
        <taxon>Bacillati</taxon>
        <taxon>Actinomycetota</taxon>
        <taxon>Actinomycetes</taxon>
        <taxon>Pseudonocardiales</taxon>
        <taxon>Pseudonocardiaceae</taxon>
        <taxon>Amycolatopsis</taxon>
    </lineage>
</organism>
<feature type="transmembrane region" description="Helical" evidence="1">
    <location>
        <begin position="21"/>
        <end position="41"/>
    </location>
</feature>
<protein>
    <recommendedName>
        <fullName evidence="4">Amino acid permease</fullName>
    </recommendedName>
</protein>
<keyword evidence="1" id="KW-1133">Transmembrane helix</keyword>
<sequence>MFFLRNRHLKASVWARYVSPSIALVAFAIICYLGTANFTILSGGSTGIAITFVGVTWGLAVAGLVYALVLRKRKPEVHRRIGRNT</sequence>
<proteinExistence type="predicted"/>
<evidence type="ECO:0008006" key="4">
    <source>
        <dbReference type="Google" id="ProtNLM"/>
    </source>
</evidence>
<keyword evidence="3" id="KW-1185">Reference proteome</keyword>